<evidence type="ECO:0000256" key="1">
    <source>
        <dbReference type="ARBA" id="ARBA00006174"/>
    </source>
</evidence>
<feature type="compositionally biased region" description="Low complexity" evidence="2">
    <location>
        <begin position="50"/>
        <end position="67"/>
    </location>
</feature>
<dbReference type="Pfam" id="PF19305">
    <property type="entry name" value="MmgE_PrpD_C"/>
    <property type="match status" value="1"/>
</dbReference>
<dbReference type="GO" id="GO:0016829">
    <property type="term" value="F:lyase activity"/>
    <property type="evidence" value="ECO:0007669"/>
    <property type="project" value="InterPro"/>
</dbReference>
<evidence type="ECO:0000313" key="6">
    <source>
        <dbReference type="Proteomes" id="UP000324965"/>
    </source>
</evidence>
<dbReference type="AlphaFoldDB" id="A0A5B0BM37"/>
<dbReference type="Pfam" id="PF03972">
    <property type="entry name" value="MmgE_PrpD_N"/>
    <property type="match status" value="1"/>
</dbReference>
<feature type="domain" description="MmgE/PrpD N-terminal" evidence="3">
    <location>
        <begin position="71"/>
        <end position="296"/>
    </location>
</feature>
<sequence length="558" mass="57452">MCRRAHRRPSAVLRARRGAVHRRVVALHDRPPAGGAAGALPRRAGVRSVTRPGGPAATAAPAPPASTATRTLARWTAGLRYGDVPARVRAVVTSQVLSYLAAVRASAGHPVGRALLTAYGPLAVGPGAAPDRAAHLMAALSSSLYLEDTLYAGHVSHAAVGVPVAHQASQGLTGRALLTAVTAADESAGRVTAAATLGPFRGQWASHTHLVAACAALLRGAGADAGTLVDAWGLALSAPPRALRPALLASDAKVLSAAAPVRTAIDACAAACAGLTGRDDLIEHPEGLLAVFSGVAVPELLTHGLGTRWHSETLSFKLLPAGVHLDALIECAADLHRSLRPAGAADVAAVDVAVPRMTAVMSRHAEQYVRGAASPLSALNLGAPYNVATALLTGGLTVADLAGPRLAEEGRWELAGRVRLHADDELSRAAIGSTAPVGETLRHAGARALDWRTELPGLPLEELVAELGPPADSFEDAAKKLGCRMTVRMRDGREETRARAAGTGAVGSASWRRHPALVRDKLLRTGAEPAAVAALERLETLSARELGEVLGRILHLTD</sequence>
<evidence type="ECO:0000259" key="3">
    <source>
        <dbReference type="Pfam" id="PF03972"/>
    </source>
</evidence>
<comment type="caution">
    <text evidence="5">The sequence shown here is derived from an EMBL/GenBank/DDBJ whole genome shotgun (WGS) entry which is preliminary data.</text>
</comment>
<name>A0A5B0BM37_9ACTN</name>
<dbReference type="Gene3D" id="1.10.4100.10">
    <property type="entry name" value="2-methylcitrate dehydratase PrpD"/>
    <property type="match status" value="1"/>
</dbReference>
<dbReference type="EMBL" id="VDFC01000007">
    <property type="protein sequence ID" value="KAA0942481.1"/>
    <property type="molecule type" value="Genomic_DNA"/>
</dbReference>
<evidence type="ECO:0000259" key="4">
    <source>
        <dbReference type="Pfam" id="PF19305"/>
    </source>
</evidence>
<dbReference type="Proteomes" id="UP000324965">
    <property type="component" value="Unassembled WGS sequence"/>
</dbReference>
<dbReference type="Gene3D" id="3.30.1330.120">
    <property type="entry name" value="2-methylcitrate dehydratase PrpD"/>
    <property type="match status" value="1"/>
</dbReference>
<dbReference type="InterPro" id="IPR036148">
    <property type="entry name" value="MmgE/PrpD_sf"/>
</dbReference>
<gene>
    <name evidence="5" type="ORF">FGF04_02860</name>
</gene>
<dbReference type="InterPro" id="IPR042188">
    <property type="entry name" value="MmgE/PrpD_sf_2"/>
</dbReference>
<comment type="similarity">
    <text evidence="1">Belongs to the PrpD family.</text>
</comment>
<organism evidence="5 6">
    <name type="scientific">Streptomyces apricus</name>
    <dbReference type="NCBI Taxonomy" id="1828112"/>
    <lineage>
        <taxon>Bacteria</taxon>
        <taxon>Bacillati</taxon>
        <taxon>Actinomycetota</taxon>
        <taxon>Actinomycetes</taxon>
        <taxon>Kitasatosporales</taxon>
        <taxon>Streptomycetaceae</taxon>
        <taxon>Streptomyces</taxon>
    </lineage>
</organism>
<feature type="region of interest" description="Disordered" evidence="2">
    <location>
        <begin position="30"/>
        <end position="67"/>
    </location>
</feature>
<keyword evidence="6" id="KW-1185">Reference proteome</keyword>
<evidence type="ECO:0000313" key="5">
    <source>
        <dbReference type="EMBL" id="KAA0942481.1"/>
    </source>
</evidence>
<evidence type="ECO:0000256" key="2">
    <source>
        <dbReference type="SAM" id="MobiDB-lite"/>
    </source>
</evidence>
<feature type="compositionally biased region" description="Low complexity" evidence="2">
    <location>
        <begin position="32"/>
        <end position="43"/>
    </location>
</feature>
<accession>A0A5B0BM37</accession>
<reference evidence="5 6" key="1">
    <citation type="submission" date="2019-05" db="EMBL/GenBank/DDBJ databases">
        <authorList>
            <person name="Hariharan J."/>
            <person name="Choudoir M.J."/>
            <person name="Diebold P."/>
            <person name="Panke-Buisse K."/>
            <person name="Buckley D.H."/>
        </authorList>
    </citation>
    <scope>NUCLEOTIDE SEQUENCE [LARGE SCALE GENOMIC DNA]</scope>
    <source>
        <strain evidence="5 6">SUN51</strain>
    </source>
</reference>
<dbReference type="InterPro" id="IPR042183">
    <property type="entry name" value="MmgE/PrpD_sf_1"/>
</dbReference>
<dbReference type="PANTHER" id="PTHR16943">
    <property type="entry name" value="2-METHYLCITRATE DEHYDRATASE-RELATED"/>
    <property type="match status" value="1"/>
</dbReference>
<dbReference type="SUPFAM" id="SSF103378">
    <property type="entry name" value="2-methylcitrate dehydratase PrpD"/>
    <property type="match status" value="1"/>
</dbReference>
<feature type="domain" description="MmgE/PrpD C-terminal" evidence="4">
    <location>
        <begin position="320"/>
        <end position="436"/>
    </location>
</feature>
<dbReference type="OrthoDB" id="9797528at2"/>
<proteinExistence type="inferred from homology"/>
<dbReference type="PANTHER" id="PTHR16943:SF8">
    <property type="entry name" value="2-METHYLCITRATE DEHYDRATASE"/>
    <property type="match status" value="1"/>
</dbReference>
<protein>
    <submittedName>
        <fullName evidence="5">MmgE/PrpD family protein</fullName>
    </submittedName>
</protein>
<dbReference type="InterPro" id="IPR045336">
    <property type="entry name" value="MmgE_PrpD_N"/>
</dbReference>
<dbReference type="InterPro" id="IPR005656">
    <property type="entry name" value="MmgE_PrpD"/>
</dbReference>
<dbReference type="InterPro" id="IPR045337">
    <property type="entry name" value="MmgE_PrpD_C"/>
</dbReference>